<organism evidence="1 2">
    <name type="scientific">Dactylosporangium darangshiense</name>
    <dbReference type="NCBI Taxonomy" id="579108"/>
    <lineage>
        <taxon>Bacteria</taxon>
        <taxon>Bacillati</taxon>
        <taxon>Actinomycetota</taxon>
        <taxon>Actinomycetes</taxon>
        <taxon>Micromonosporales</taxon>
        <taxon>Micromonosporaceae</taxon>
        <taxon>Dactylosporangium</taxon>
    </lineage>
</organism>
<protein>
    <recommendedName>
        <fullName evidence="3">IrrE N-terminal-like domain-containing protein</fullName>
    </recommendedName>
</protein>
<evidence type="ECO:0000313" key="1">
    <source>
        <dbReference type="EMBL" id="GAA4255333.1"/>
    </source>
</evidence>
<accession>A0ABP8DGS3</accession>
<gene>
    <name evidence="1" type="ORF">GCM10022255_063780</name>
</gene>
<sequence length="184" mass="20453">MRWARPRRRGSVAAGLSLPKHVTPDVLCDVVSERVGKPIHRLYVAMPPELPSGWVAVRANSLNIIIDAAAPRWLRDMVLCHELAHLIHGHHLLELDDPEAIRRLLPNLDPAAVRATLLEPGESEPVEGTLARTCFEGAAEREAEELGTELFELLNPWRGEQRWDVPEGAAGVITRIERALGDQE</sequence>
<dbReference type="RefSeq" id="WP_345132323.1">
    <property type="nucleotide sequence ID" value="NZ_BAABAT010000020.1"/>
</dbReference>
<dbReference type="EMBL" id="BAABAT010000020">
    <property type="protein sequence ID" value="GAA4255333.1"/>
    <property type="molecule type" value="Genomic_DNA"/>
</dbReference>
<dbReference type="Proteomes" id="UP001500620">
    <property type="component" value="Unassembled WGS sequence"/>
</dbReference>
<name>A0ABP8DGS3_9ACTN</name>
<proteinExistence type="predicted"/>
<comment type="caution">
    <text evidence="1">The sequence shown here is derived from an EMBL/GenBank/DDBJ whole genome shotgun (WGS) entry which is preliminary data.</text>
</comment>
<keyword evidence="2" id="KW-1185">Reference proteome</keyword>
<evidence type="ECO:0008006" key="3">
    <source>
        <dbReference type="Google" id="ProtNLM"/>
    </source>
</evidence>
<reference evidence="2" key="1">
    <citation type="journal article" date="2019" name="Int. J. Syst. Evol. Microbiol.">
        <title>The Global Catalogue of Microorganisms (GCM) 10K type strain sequencing project: providing services to taxonomists for standard genome sequencing and annotation.</title>
        <authorList>
            <consortium name="The Broad Institute Genomics Platform"/>
            <consortium name="The Broad Institute Genome Sequencing Center for Infectious Disease"/>
            <person name="Wu L."/>
            <person name="Ma J."/>
        </authorList>
    </citation>
    <scope>NUCLEOTIDE SEQUENCE [LARGE SCALE GENOMIC DNA]</scope>
    <source>
        <strain evidence="2">JCM 17441</strain>
    </source>
</reference>
<evidence type="ECO:0000313" key="2">
    <source>
        <dbReference type="Proteomes" id="UP001500620"/>
    </source>
</evidence>